<evidence type="ECO:0000256" key="10">
    <source>
        <dbReference type="ARBA" id="ARBA00022840"/>
    </source>
</evidence>
<accession>A0A060T700</accession>
<evidence type="ECO:0000256" key="8">
    <source>
        <dbReference type="ARBA" id="ARBA00022741"/>
    </source>
</evidence>
<dbReference type="UniPathway" id="UPA00060">
    <property type="reaction ID" value="UER00139"/>
</dbReference>
<evidence type="ECO:0000259" key="18">
    <source>
        <dbReference type="Pfam" id="PF02581"/>
    </source>
</evidence>
<dbReference type="HAMAP" id="MF_00097">
    <property type="entry name" value="TMP_synthase"/>
    <property type="match status" value="1"/>
</dbReference>
<dbReference type="EMBL" id="HG937692">
    <property type="protein sequence ID" value="CDP36688.1"/>
    <property type="molecule type" value="Genomic_DNA"/>
</dbReference>
<comment type="similarity">
    <text evidence="17">In the N-terminal section; belongs to the thiamine-phosphate synthase family.</text>
</comment>
<comment type="catalytic activity">
    <reaction evidence="15">
        <text>2-[(2R,5Z)-2-carboxy-4-methylthiazol-5(2H)-ylidene]ethyl phosphate + 4-amino-2-methyl-5-(diphosphooxymethyl)pyrimidine + 2 H(+) = thiamine phosphate + CO2 + diphosphate</text>
        <dbReference type="Rhea" id="RHEA:47844"/>
        <dbReference type="ChEBI" id="CHEBI:15378"/>
        <dbReference type="ChEBI" id="CHEBI:16526"/>
        <dbReference type="ChEBI" id="CHEBI:33019"/>
        <dbReference type="ChEBI" id="CHEBI:37575"/>
        <dbReference type="ChEBI" id="CHEBI:57841"/>
        <dbReference type="ChEBI" id="CHEBI:62899"/>
        <dbReference type="EC" id="2.5.1.3"/>
    </reaction>
</comment>
<dbReference type="SUPFAM" id="SSF51391">
    <property type="entry name" value="Thiamin phosphate synthase"/>
    <property type="match status" value="1"/>
</dbReference>
<keyword evidence="9" id="KW-0418">Kinase</keyword>
<evidence type="ECO:0000256" key="12">
    <source>
        <dbReference type="ARBA" id="ARBA00022977"/>
    </source>
</evidence>
<evidence type="ECO:0000256" key="1">
    <source>
        <dbReference type="ARBA" id="ARBA00001771"/>
    </source>
</evidence>
<comment type="function">
    <text evidence="3">Condenses 4-methyl-5-(beta-hydroxyethyl)thiazole monophosphate (THZ-P) and 2-methyl-4-amino-5-hydroxymethyl pyrimidine pyrophosphate (HMP-PP) to form thiamine monophosphate (TMP).</text>
</comment>
<dbReference type="InterPro" id="IPR029056">
    <property type="entry name" value="Ribokinase-like"/>
</dbReference>
<protein>
    <submittedName>
        <fullName evidence="19">ARAD1B18722p</fullName>
    </submittedName>
</protein>
<evidence type="ECO:0000256" key="17">
    <source>
        <dbReference type="ARBA" id="ARBA00061283"/>
    </source>
</evidence>
<dbReference type="AlphaFoldDB" id="A0A060T700"/>
<comment type="catalytic activity">
    <reaction evidence="13">
        <text>4-methyl-5-(2-phosphooxyethyl)-thiazole + 4-amino-2-methyl-5-(diphosphooxymethyl)pyrimidine + H(+) = thiamine phosphate + diphosphate</text>
        <dbReference type="Rhea" id="RHEA:22328"/>
        <dbReference type="ChEBI" id="CHEBI:15378"/>
        <dbReference type="ChEBI" id="CHEBI:33019"/>
        <dbReference type="ChEBI" id="CHEBI:37575"/>
        <dbReference type="ChEBI" id="CHEBI:57841"/>
        <dbReference type="ChEBI" id="CHEBI:58296"/>
        <dbReference type="EC" id="2.5.1.3"/>
    </reaction>
</comment>
<keyword evidence="8" id="KW-0547">Nucleotide-binding</keyword>
<dbReference type="FunFam" id="3.20.20.70:FF:000104">
    <property type="entry name" value="Thiamine biosynthetic bifunctional enzyme"/>
    <property type="match status" value="1"/>
</dbReference>
<dbReference type="InterPro" id="IPR022998">
    <property type="entry name" value="ThiamineP_synth_TenI"/>
</dbReference>
<dbReference type="PRINTS" id="PR01099">
    <property type="entry name" value="HYETHTZKNASE"/>
</dbReference>
<evidence type="ECO:0000256" key="13">
    <source>
        <dbReference type="ARBA" id="ARBA00047334"/>
    </source>
</evidence>
<dbReference type="InterPro" id="IPR013785">
    <property type="entry name" value="Aldolase_TIM"/>
</dbReference>
<dbReference type="SUPFAM" id="SSF53613">
    <property type="entry name" value="Ribokinase-like"/>
    <property type="match status" value="1"/>
</dbReference>
<dbReference type="GO" id="GO:0000287">
    <property type="term" value="F:magnesium ion binding"/>
    <property type="evidence" value="ECO:0007669"/>
    <property type="project" value="InterPro"/>
</dbReference>
<organism evidence="19">
    <name type="scientific">Blastobotrys adeninivorans</name>
    <name type="common">Yeast</name>
    <name type="synonym">Arxula adeninivorans</name>
    <dbReference type="NCBI Taxonomy" id="409370"/>
    <lineage>
        <taxon>Eukaryota</taxon>
        <taxon>Fungi</taxon>
        <taxon>Dikarya</taxon>
        <taxon>Ascomycota</taxon>
        <taxon>Saccharomycotina</taxon>
        <taxon>Dipodascomycetes</taxon>
        <taxon>Dipodascales</taxon>
        <taxon>Trichomonascaceae</taxon>
        <taxon>Blastobotrys</taxon>
    </lineage>
</organism>
<dbReference type="NCBIfam" id="NF006830">
    <property type="entry name" value="PRK09355.1"/>
    <property type="match status" value="1"/>
</dbReference>
<dbReference type="Gene3D" id="3.20.20.70">
    <property type="entry name" value="Aldolase class I"/>
    <property type="match status" value="1"/>
</dbReference>
<evidence type="ECO:0000256" key="4">
    <source>
        <dbReference type="ARBA" id="ARBA00004868"/>
    </source>
</evidence>
<name>A0A060T700_BLAAD</name>
<evidence type="ECO:0000256" key="5">
    <source>
        <dbReference type="ARBA" id="ARBA00005165"/>
    </source>
</evidence>
<comment type="pathway">
    <text evidence="4">Cofactor biosynthesis; thiamine diphosphate biosynthesis; 4-methyl-5-(2-phosphoethyl)-thiazole from 5-(2-hydroxyethyl)-4-methylthiazole: step 1/1.</text>
</comment>
<evidence type="ECO:0000256" key="3">
    <source>
        <dbReference type="ARBA" id="ARBA00003814"/>
    </source>
</evidence>
<comment type="catalytic activity">
    <reaction evidence="14">
        <text>2-(2-carboxy-4-methylthiazol-5-yl)ethyl phosphate + 4-amino-2-methyl-5-(diphosphooxymethyl)pyrimidine + 2 H(+) = thiamine phosphate + CO2 + diphosphate</text>
        <dbReference type="Rhea" id="RHEA:47848"/>
        <dbReference type="ChEBI" id="CHEBI:15378"/>
        <dbReference type="ChEBI" id="CHEBI:16526"/>
        <dbReference type="ChEBI" id="CHEBI:33019"/>
        <dbReference type="ChEBI" id="CHEBI:37575"/>
        <dbReference type="ChEBI" id="CHEBI:57841"/>
        <dbReference type="ChEBI" id="CHEBI:62890"/>
        <dbReference type="EC" id="2.5.1.3"/>
    </reaction>
</comment>
<keyword evidence="6" id="KW-0808">Transferase</keyword>
<dbReference type="GO" id="GO:0004789">
    <property type="term" value="F:thiamine-phosphate diphosphorylase activity"/>
    <property type="evidence" value="ECO:0007669"/>
    <property type="project" value="UniProtKB-EC"/>
</dbReference>
<dbReference type="InterPro" id="IPR034291">
    <property type="entry name" value="TMP_synthase"/>
</dbReference>
<dbReference type="PANTHER" id="PTHR20857">
    <property type="entry name" value="THIAMINE-PHOSPHATE PYROPHOSPHORYLASE"/>
    <property type="match status" value="1"/>
</dbReference>
<reference evidence="19" key="2">
    <citation type="submission" date="2014-06" db="EMBL/GenBank/DDBJ databases">
        <title>The complete genome of Blastobotrys (Arxula) adeninivorans LS3 - a yeast of biotechnological interest.</title>
        <authorList>
            <person name="Kunze G."/>
            <person name="Gaillardin C."/>
            <person name="Czernicka M."/>
            <person name="Durrens P."/>
            <person name="Martin T."/>
            <person name="Boer E."/>
            <person name="Gabaldon T."/>
            <person name="Cruz J."/>
            <person name="Talla E."/>
            <person name="Marck C."/>
            <person name="Goffeau A."/>
            <person name="Barbe V."/>
            <person name="Baret P."/>
            <person name="Baronian K."/>
            <person name="Beier S."/>
            <person name="Bleykasten C."/>
            <person name="Bode R."/>
            <person name="Casaregola S."/>
            <person name="Despons L."/>
            <person name="Fairhead C."/>
            <person name="Giersberg M."/>
            <person name="Gierski P."/>
            <person name="Hahnel U."/>
            <person name="Hartmann A."/>
            <person name="Jankowska D."/>
            <person name="Jubin C."/>
            <person name="Jung P."/>
            <person name="Lafontaine I."/>
            <person name="Leh-Louis V."/>
            <person name="Lemaire M."/>
            <person name="Marcet-Houben M."/>
            <person name="Mascher M."/>
            <person name="Morel G."/>
            <person name="Richard G.-F."/>
            <person name="Riechen J."/>
            <person name="Sacerdot C."/>
            <person name="Sarkar A."/>
            <person name="Savel G."/>
            <person name="Schacherer J."/>
            <person name="Sherman D."/>
            <person name="Straub M.-L."/>
            <person name="Stein N."/>
            <person name="Thierry A."/>
            <person name="Trautwein-Schult A."/>
            <person name="Westhof E."/>
            <person name="Worch S."/>
            <person name="Dujon B."/>
            <person name="Souciet J.-L."/>
            <person name="Wincker P."/>
            <person name="Scholz U."/>
            <person name="Neuveglise N."/>
        </authorList>
    </citation>
    <scope>NUCLEOTIDE SEQUENCE</scope>
    <source>
        <strain evidence="19">LS3</strain>
    </source>
</reference>
<dbReference type="PANTHER" id="PTHR20857:SF23">
    <property type="entry name" value="THIAMINE BIOSYNTHETIC BIFUNCTIONAL ENZYME"/>
    <property type="match status" value="1"/>
</dbReference>
<evidence type="ECO:0000313" key="19">
    <source>
        <dbReference type="EMBL" id="CDP36688.1"/>
    </source>
</evidence>
<dbReference type="GO" id="GO:0005737">
    <property type="term" value="C:cytoplasm"/>
    <property type="evidence" value="ECO:0007669"/>
    <property type="project" value="TreeGrafter"/>
</dbReference>
<evidence type="ECO:0000256" key="16">
    <source>
        <dbReference type="ARBA" id="ARBA00061146"/>
    </source>
</evidence>
<dbReference type="Gene3D" id="3.40.1190.20">
    <property type="match status" value="1"/>
</dbReference>
<dbReference type="Pfam" id="PF02581">
    <property type="entry name" value="TMP-TENI"/>
    <property type="match status" value="1"/>
</dbReference>
<dbReference type="GO" id="GO:0009229">
    <property type="term" value="P:thiamine diphosphate biosynthetic process"/>
    <property type="evidence" value="ECO:0007669"/>
    <property type="project" value="UniProtKB-UniPathway"/>
</dbReference>
<dbReference type="InterPro" id="IPR036206">
    <property type="entry name" value="ThiamineP_synth_sf"/>
</dbReference>
<dbReference type="HAMAP" id="MF_00228">
    <property type="entry name" value="Thz_kinase"/>
    <property type="match status" value="1"/>
</dbReference>
<dbReference type="GO" id="GO:0009228">
    <property type="term" value="P:thiamine biosynthetic process"/>
    <property type="evidence" value="ECO:0007669"/>
    <property type="project" value="UniProtKB-KW"/>
</dbReference>
<keyword evidence="12" id="KW-0784">Thiamine biosynthesis</keyword>
<keyword evidence="10" id="KW-0067">ATP-binding</keyword>
<sequence>MDVDYSLYLVTDTPMVPEGLTVEDQVRKAVENGATVVQLREKKADTREFVERAKKIHAITQKAGVPLVINDRLDVALAVGAEGIHVGQDDMDIPTLRKNFKGFVGVSVNDVEEARQAIRDGVDYVGIGAVYGTATKDLRAAPIGVSGVRAILDVLKKEADYDIKSVAIGGVNHSNAQFVLFQSATPEKKLDGVAVVSCIMAQKDAAHATKTLADKIQTPGPWVGSPINSKAKSQAEVADQLAQVAPLIAQKVVEKSPLLHHITNNVVKNVSANISIAAGGSPAMSESAPEFEDFSKVPNAALLLNMGTAVPSNRDMMKHAITTYNSQGRTVVFDPVGAGASQYRRELVAELLDTGVFTVIKGNEGEITACAKMQGATVRGVDSVGSAPMETRIAICKKLAIENHTTVLMTGAQDVLVEGMAPHRVFVFENGHEYLGLITGSGCMLGSLVSAFCTVYPEDAIVAASSALALYTIAAERAVATGRVYGPGSFLPALIDSVYELSRSQSVWGKDIKLVHYE</sequence>
<dbReference type="GO" id="GO:0005524">
    <property type="term" value="F:ATP binding"/>
    <property type="evidence" value="ECO:0007669"/>
    <property type="project" value="UniProtKB-KW"/>
</dbReference>
<dbReference type="GO" id="GO:0004417">
    <property type="term" value="F:hydroxyethylthiazole kinase activity"/>
    <property type="evidence" value="ECO:0007669"/>
    <property type="project" value="UniProtKB-EC"/>
</dbReference>
<dbReference type="Pfam" id="PF02110">
    <property type="entry name" value="HK"/>
    <property type="match status" value="1"/>
</dbReference>
<evidence type="ECO:0000256" key="7">
    <source>
        <dbReference type="ARBA" id="ARBA00022723"/>
    </source>
</evidence>
<dbReference type="CDD" id="cd01170">
    <property type="entry name" value="THZ_kinase"/>
    <property type="match status" value="1"/>
</dbReference>
<comment type="pathway">
    <text evidence="5">Cofactor biosynthesis; thiamine diphosphate biosynthesis; thiamine phosphate from 4-amino-2-methyl-5-diphosphomethylpyrimidine and 4-methyl-5-(2-phosphoethyl)-thiazole: step 1/1.</text>
</comment>
<dbReference type="CDD" id="cd00564">
    <property type="entry name" value="TMP_TenI"/>
    <property type="match status" value="1"/>
</dbReference>
<reference evidence="19" key="1">
    <citation type="submission" date="2014-02" db="EMBL/GenBank/DDBJ databases">
        <authorList>
            <person name="Genoscope - CEA"/>
        </authorList>
    </citation>
    <scope>NUCLEOTIDE SEQUENCE</scope>
    <source>
        <strain evidence="19">LS3</strain>
    </source>
</reference>
<evidence type="ECO:0000256" key="15">
    <source>
        <dbReference type="ARBA" id="ARBA00047883"/>
    </source>
</evidence>
<evidence type="ECO:0000256" key="14">
    <source>
        <dbReference type="ARBA" id="ARBA00047851"/>
    </source>
</evidence>
<comment type="cofactor">
    <cofactor evidence="2">
        <name>Mg(2+)</name>
        <dbReference type="ChEBI" id="CHEBI:18420"/>
    </cofactor>
</comment>
<evidence type="ECO:0000256" key="6">
    <source>
        <dbReference type="ARBA" id="ARBA00022679"/>
    </source>
</evidence>
<dbReference type="InterPro" id="IPR000417">
    <property type="entry name" value="Hyethyz_kinase"/>
</dbReference>
<keyword evidence="7" id="KW-0479">Metal-binding</keyword>
<keyword evidence="11" id="KW-0460">Magnesium</keyword>
<proteinExistence type="inferred from homology"/>
<comment type="similarity">
    <text evidence="16">In the C-terminal section; belongs to the Thz kinase family.</text>
</comment>
<dbReference type="NCBIfam" id="TIGR00693">
    <property type="entry name" value="thiE"/>
    <property type="match status" value="1"/>
</dbReference>
<comment type="catalytic activity">
    <reaction evidence="1">
        <text>5-(2-hydroxyethyl)-4-methylthiazole + ATP = 4-methyl-5-(2-phosphooxyethyl)-thiazole + ADP + H(+)</text>
        <dbReference type="Rhea" id="RHEA:24212"/>
        <dbReference type="ChEBI" id="CHEBI:15378"/>
        <dbReference type="ChEBI" id="CHEBI:17957"/>
        <dbReference type="ChEBI" id="CHEBI:30616"/>
        <dbReference type="ChEBI" id="CHEBI:58296"/>
        <dbReference type="ChEBI" id="CHEBI:456216"/>
        <dbReference type="EC" id="2.7.1.50"/>
    </reaction>
</comment>
<evidence type="ECO:0000256" key="2">
    <source>
        <dbReference type="ARBA" id="ARBA00001946"/>
    </source>
</evidence>
<feature type="domain" description="Thiamine phosphate synthase/TenI" evidence="18">
    <location>
        <begin position="7"/>
        <end position="199"/>
    </location>
</feature>
<evidence type="ECO:0000256" key="11">
    <source>
        <dbReference type="ARBA" id="ARBA00022842"/>
    </source>
</evidence>
<evidence type="ECO:0000256" key="9">
    <source>
        <dbReference type="ARBA" id="ARBA00022777"/>
    </source>
</evidence>
<gene>
    <name evidence="19" type="ORF">GNLVRS02_ARAD1B18722g</name>
</gene>
<dbReference type="PhylomeDB" id="A0A060T700"/>